<dbReference type="EMBL" id="UINC01147953">
    <property type="protein sequence ID" value="SVD39572.1"/>
    <property type="molecule type" value="Genomic_DNA"/>
</dbReference>
<gene>
    <name evidence="1" type="ORF">METZ01_LOCUS392426</name>
</gene>
<proteinExistence type="predicted"/>
<dbReference type="AlphaFoldDB" id="A0A382UZ80"/>
<evidence type="ECO:0000313" key="1">
    <source>
        <dbReference type="EMBL" id="SVD39572.1"/>
    </source>
</evidence>
<reference evidence="1" key="1">
    <citation type="submission" date="2018-05" db="EMBL/GenBank/DDBJ databases">
        <authorList>
            <person name="Lanie J.A."/>
            <person name="Ng W.-L."/>
            <person name="Kazmierczak K.M."/>
            <person name="Andrzejewski T.M."/>
            <person name="Davidsen T.M."/>
            <person name="Wayne K.J."/>
            <person name="Tettelin H."/>
            <person name="Glass J.I."/>
            <person name="Rusch D."/>
            <person name="Podicherti R."/>
            <person name="Tsui H.-C.T."/>
            <person name="Winkler M.E."/>
        </authorList>
    </citation>
    <scope>NUCLEOTIDE SEQUENCE</scope>
</reference>
<protein>
    <submittedName>
        <fullName evidence="1">Uncharacterized protein</fullName>
    </submittedName>
</protein>
<feature type="non-terminal residue" evidence="1">
    <location>
        <position position="1"/>
    </location>
</feature>
<name>A0A382UZ80_9ZZZZ</name>
<feature type="non-terminal residue" evidence="1">
    <location>
        <position position="60"/>
    </location>
</feature>
<sequence length="60" mass="6435">VVVSGDDRIDRIVDSADTVAVPAFSCRLDGFVNDTFSEYANPSVYRPASVCRAGLVSILQ</sequence>
<accession>A0A382UZ80</accession>
<organism evidence="1">
    <name type="scientific">marine metagenome</name>
    <dbReference type="NCBI Taxonomy" id="408172"/>
    <lineage>
        <taxon>unclassified sequences</taxon>
        <taxon>metagenomes</taxon>
        <taxon>ecological metagenomes</taxon>
    </lineage>
</organism>